<protein>
    <submittedName>
        <fullName evidence="2">Uncharacterized protein</fullName>
    </submittedName>
</protein>
<sequence>MGLENSGKENIFNQIKLHKLTVYARFRNTMRFKMAHSRSPPPFPPERERLSERSFPPFHGSPYRCLLPPPAHRPADFAWVTGSQINQPTFWAEKVKG</sequence>
<evidence type="ECO:0000256" key="1">
    <source>
        <dbReference type="SAM" id="MobiDB-lite"/>
    </source>
</evidence>
<gene>
    <name evidence="2" type="ORF">SKAU_G00372960</name>
</gene>
<feature type="region of interest" description="Disordered" evidence="1">
    <location>
        <begin position="35"/>
        <end position="54"/>
    </location>
</feature>
<dbReference type="Proteomes" id="UP001152622">
    <property type="component" value="Chromosome 18"/>
</dbReference>
<organism evidence="2 3">
    <name type="scientific">Synaphobranchus kaupii</name>
    <name type="common">Kaup's arrowtooth eel</name>
    <dbReference type="NCBI Taxonomy" id="118154"/>
    <lineage>
        <taxon>Eukaryota</taxon>
        <taxon>Metazoa</taxon>
        <taxon>Chordata</taxon>
        <taxon>Craniata</taxon>
        <taxon>Vertebrata</taxon>
        <taxon>Euteleostomi</taxon>
        <taxon>Actinopterygii</taxon>
        <taxon>Neopterygii</taxon>
        <taxon>Teleostei</taxon>
        <taxon>Anguilliformes</taxon>
        <taxon>Synaphobranchidae</taxon>
        <taxon>Synaphobranchus</taxon>
    </lineage>
</organism>
<dbReference type="EMBL" id="JAINUF010000018">
    <property type="protein sequence ID" value="KAJ8338330.1"/>
    <property type="molecule type" value="Genomic_DNA"/>
</dbReference>
<reference evidence="2" key="1">
    <citation type="journal article" date="2023" name="Science">
        <title>Genome structures resolve the early diversification of teleost fishes.</title>
        <authorList>
            <person name="Parey E."/>
            <person name="Louis A."/>
            <person name="Montfort J."/>
            <person name="Bouchez O."/>
            <person name="Roques C."/>
            <person name="Iampietro C."/>
            <person name="Lluch J."/>
            <person name="Castinel A."/>
            <person name="Donnadieu C."/>
            <person name="Desvignes T."/>
            <person name="Floi Bucao C."/>
            <person name="Jouanno E."/>
            <person name="Wen M."/>
            <person name="Mejri S."/>
            <person name="Dirks R."/>
            <person name="Jansen H."/>
            <person name="Henkel C."/>
            <person name="Chen W.J."/>
            <person name="Zahm M."/>
            <person name="Cabau C."/>
            <person name="Klopp C."/>
            <person name="Thompson A.W."/>
            <person name="Robinson-Rechavi M."/>
            <person name="Braasch I."/>
            <person name="Lecointre G."/>
            <person name="Bobe J."/>
            <person name="Postlethwait J.H."/>
            <person name="Berthelot C."/>
            <person name="Roest Crollius H."/>
            <person name="Guiguen Y."/>
        </authorList>
    </citation>
    <scope>NUCLEOTIDE SEQUENCE</scope>
    <source>
        <strain evidence="2">WJC10195</strain>
    </source>
</reference>
<comment type="caution">
    <text evidence="2">The sequence shown here is derived from an EMBL/GenBank/DDBJ whole genome shotgun (WGS) entry which is preliminary data.</text>
</comment>
<keyword evidence="3" id="KW-1185">Reference proteome</keyword>
<accession>A0A9Q1EGH3</accession>
<evidence type="ECO:0000313" key="3">
    <source>
        <dbReference type="Proteomes" id="UP001152622"/>
    </source>
</evidence>
<proteinExistence type="predicted"/>
<name>A0A9Q1EGH3_SYNKA</name>
<evidence type="ECO:0000313" key="2">
    <source>
        <dbReference type="EMBL" id="KAJ8338330.1"/>
    </source>
</evidence>
<dbReference type="AlphaFoldDB" id="A0A9Q1EGH3"/>